<accession>A0AC34GFS8</accession>
<evidence type="ECO:0000313" key="1">
    <source>
        <dbReference type="Proteomes" id="UP000887579"/>
    </source>
</evidence>
<proteinExistence type="predicted"/>
<sequence>MYTRFNKDEYDDAIILCLIGHENFESIGIYDTNELSDALAMEIIEAVPNSVINPFGVEEYEGNDEPACYDFNGFPTVSFLCFEVLIGNFHVD</sequence>
<reference evidence="2" key="1">
    <citation type="submission" date="2022-11" db="UniProtKB">
        <authorList>
            <consortium name="WormBaseParasite"/>
        </authorList>
    </citation>
    <scope>IDENTIFICATION</scope>
</reference>
<organism evidence="1 2">
    <name type="scientific">Panagrolaimus sp. ES5</name>
    <dbReference type="NCBI Taxonomy" id="591445"/>
    <lineage>
        <taxon>Eukaryota</taxon>
        <taxon>Metazoa</taxon>
        <taxon>Ecdysozoa</taxon>
        <taxon>Nematoda</taxon>
        <taxon>Chromadorea</taxon>
        <taxon>Rhabditida</taxon>
        <taxon>Tylenchina</taxon>
        <taxon>Panagrolaimomorpha</taxon>
        <taxon>Panagrolaimoidea</taxon>
        <taxon>Panagrolaimidae</taxon>
        <taxon>Panagrolaimus</taxon>
    </lineage>
</organism>
<dbReference type="Proteomes" id="UP000887579">
    <property type="component" value="Unplaced"/>
</dbReference>
<protein>
    <submittedName>
        <fullName evidence="2">Uncharacterized protein</fullName>
    </submittedName>
</protein>
<name>A0AC34GFS8_9BILA</name>
<evidence type="ECO:0000313" key="2">
    <source>
        <dbReference type="WBParaSite" id="ES5_v2.g28603.t1"/>
    </source>
</evidence>
<dbReference type="WBParaSite" id="ES5_v2.g28603.t1">
    <property type="protein sequence ID" value="ES5_v2.g28603.t1"/>
    <property type="gene ID" value="ES5_v2.g28603"/>
</dbReference>